<dbReference type="EMBL" id="JAENIL010000003">
    <property type="protein sequence ID" value="MBK1875698.1"/>
    <property type="molecule type" value="Genomic_DNA"/>
</dbReference>
<feature type="domain" description="Flavin reductase like" evidence="5">
    <location>
        <begin position="19"/>
        <end position="165"/>
    </location>
</feature>
<dbReference type="AlphaFoldDB" id="A0A934RSM9"/>
<dbReference type="PANTHER" id="PTHR33798:SF5">
    <property type="entry name" value="FLAVIN REDUCTASE LIKE DOMAIN-CONTAINING PROTEIN"/>
    <property type="match status" value="1"/>
</dbReference>
<comment type="caution">
    <text evidence="6">The sequence shown here is derived from an EMBL/GenBank/DDBJ whole genome shotgun (WGS) entry which is preliminary data.</text>
</comment>
<dbReference type="SUPFAM" id="SSF50475">
    <property type="entry name" value="FMN-binding split barrel"/>
    <property type="match status" value="1"/>
</dbReference>
<dbReference type="Proteomes" id="UP000617628">
    <property type="component" value="Unassembled WGS sequence"/>
</dbReference>
<keyword evidence="7" id="KW-1185">Reference proteome</keyword>
<evidence type="ECO:0000256" key="3">
    <source>
        <dbReference type="ARBA" id="ARBA00022643"/>
    </source>
</evidence>
<dbReference type="InterPro" id="IPR002563">
    <property type="entry name" value="Flavin_Rdtase-like_dom"/>
</dbReference>
<evidence type="ECO:0000259" key="5">
    <source>
        <dbReference type="SMART" id="SM00903"/>
    </source>
</evidence>
<comment type="similarity">
    <text evidence="4">Belongs to the flavoredoxin family.</text>
</comment>
<evidence type="ECO:0000256" key="2">
    <source>
        <dbReference type="ARBA" id="ARBA00022630"/>
    </source>
</evidence>
<proteinExistence type="inferred from homology"/>
<accession>A0A934RSM9</accession>
<comment type="cofactor">
    <cofactor evidence="1">
        <name>FMN</name>
        <dbReference type="ChEBI" id="CHEBI:58210"/>
    </cofactor>
</comment>
<dbReference type="GO" id="GO:0016646">
    <property type="term" value="F:oxidoreductase activity, acting on the CH-NH group of donors, NAD or NADP as acceptor"/>
    <property type="evidence" value="ECO:0007669"/>
    <property type="project" value="UniProtKB-ARBA"/>
</dbReference>
<reference evidence="6" key="1">
    <citation type="submission" date="2021-01" db="EMBL/GenBank/DDBJ databases">
        <title>Modified the classification status of verrucomicrobia.</title>
        <authorList>
            <person name="Feng X."/>
        </authorList>
    </citation>
    <scope>NUCLEOTIDE SEQUENCE</scope>
    <source>
        <strain evidence="6">KCTC 13126</strain>
    </source>
</reference>
<keyword evidence="3" id="KW-0288">FMN</keyword>
<evidence type="ECO:0000256" key="1">
    <source>
        <dbReference type="ARBA" id="ARBA00001917"/>
    </source>
</evidence>
<dbReference type="RefSeq" id="WP_200353917.1">
    <property type="nucleotide sequence ID" value="NZ_JAENIL010000003.1"/>
</dbReference>
<organism evidence="6 7">
    <name type="scientific">Pelagicoccus mobilis</name>
    <dbReference type="NCBI Taxonomy" id="415221"/>
    <lineage>
        <taxon>Bacteria</taxon>
        <taxon>Pseudomonadati</taxon>
        <taxon>Verrucomicrobiota</taxon>
        <taxon>Opitutia</taxon>
        <taxon>Puniceicoccales</taxon>
        <taxon>Pelagicoccaceae</taxon>
        <taxon>Pelagicoccus</taxon>
    </lineage>
</organism>
<dbReference type="GO" id="GO:0010181">
    <property type="term" value="F:FMN binding"/>
    <property type="evidence" value="ECO:0007669"/>
    <property type="project" value="InterPro"/>
</dbReference>
<dbReference type="SMART" id="SM00903">
    <property type="entry name" value="Flavin_Reduct"/>
    <property type="match status" value="1"/>
</dbReference>
<evidence type="ECO:0000313" key="7">
    <source>
        <dbReference type="Proteomes" id="UP000617628"/>
    </source>
</evidence>
<evidence type="ECO:0000256" key="4">
    <source>
        <dbReference type="ARBA" id="ARBA00038054"/>
    </source>
</evidence>
<protein>
    <submittedName>
        <fullName evidence="6">Flavin reductase family protein</fullName>
    </submittedName>
</protein>
<dbReference type="InterPro" id="IPR012349">
    <property type="entry name" value="Split_barrel_FMN-bd"/>
</dbReference>
<sequence>MEIDLPNLAPAERYKFLTSVVVPRPIAWVTTISSTGTVNAAPFSFFNVFGSKPPLVVLSIGNRPDTGEPKDTVLNIKSSSQFVINTVSLDQAEVMVATSTALKHEQSEVDTYQLETHPSTKVAPPRIKGAAISLECELHSMQEIGQNRLIIAKVVHAFVDDQYFDTESGEVDTAAAQLIGRLHGPAGYCRTDAYFEIERPS</sequence>
<dbReference type="PANTHER" id="PTHR33798">
    <property type="entry name" value="FLAVOPROTEIN OXYGENASE"/>
    <property type="match status" value="1"/>
</dbReference>
<gene>
    <name evidence="6" type="ORF">JIN87_02400</name>
</gene>
<dbReference type="Gene3D" id="2.30.110.10">
    <property type="entry name" value="Electron Transport, Fmn-binding Protein, Chain A"/>
    <property type="match status" value="1"/>
</dbReference>
<evidence type="ECO:0000313" key="6">
    <source>
        <dbReference type="EMBL" id="MBK1875698.1"/>
    </source>
</evidence>
<keyword evidence="2" id="KW-0285">Flavoprotein</keyword>
<name>A0A934RSM9_9BACT</name>
<dbReference type="Pfam" id="PF01613">
    <property type="entry name" value="Flavin_Reduct"/>
    <property type="match status" value="1"/>
</dbReference>